<feature type="domain" description="B30.2/SPRY" evidence="2">
    <location>
        <begin position="304"/>
        <end position="489"/>
    </location>
</feature>
<dbReference type="PROSITE" id="PS50188">
    <property type="entry name" value="B302_SPRY"/>
    <property type="match status" value="1"/>
</dbReference>
<dbReference type="InterPro" id="IPR051481">
    <property type="entry name" value="BTB-POZ/Galectin-3-binding"/>
</dbReference>
<dbReference type="SUPFAM" id="SSF49899">
    <property type="entry name" value="Concanavalin A-like lectins/glucanases"/>
    <property type="match status" value="1"/>
</dbReference>
<evidence type="ECO:0000313" key="3">
    <source>
        <dbReference type="EMBL" id="CAG8524655.1"/>
    </source>
</evidence>
<dbReference type="CDD" id="cd11709">
    <property type="entry name" value="SPRY"/>
    <property type="match status" value="1"/>
</dbReference>
<dbReference type="CDD" id="cd18186">
    <property type="entry name" value="BTB_POZ_ZBTB_KLHL-like"/>
    <property type="match status" value="1"/>
</dbReference>
<protein>
    <submittedName>
        <fullName evidence="3">2096_t:CDS:1</fullName>
    </submittedName>
</protein>
<dbReference type="Gene3D" id="3.30.710.10">
    <property type="entry name" value="Potassium Channel Kv1.1, Chain A"/>
    <property type="match status" value="1"/>
</dbReference>
<accession>A0A9N9ACI2</accession>
<evidence type="ECO:0000259" key="1">
    <source>
        <dbReference type="PROSITE" id="PS50097"/>
    </source>
</evidence>
<proteinExistence type="predicted"/>
<sequence>MNRGESLVKDLKIMLNNSRYSDIKIKCSDSGKDNNEILYGCRMILAARCEFFEKMFFTGMRETHEPEISLPEISTAAMKVVLEFLYTGNVENNKLTATNAIDVFYAANYLLLPVLEEVTVSFIEGKIFSENDNISIVRLFSAMITKADAQKLDKGQFLYKLLCKKMKRIPLFTFAFNEMSIDMLKVLLSQTLDQDEYFATSEYGIFRYVVLWGANKVSPQTLFAYSKVLPIADSVDKFCDEFIQKNEELIEESNFSNYRHQLLKQIDQLLPLIDLQLINVKIIGLIIDPLRLFSLKCVNEAYRLHAISKHPTKTTRGAFVNKQITWNKLQCGPHMIVHQHDETVVESFTRGRSQMAIAKQAFKGKDIFQWDIVIEQNSQHVAIGVISSTEIEQSEPEFSKSLIWQPDCWCISSDGSYYSKLYHIVQIKQEYELAAFKEGDTVTSHLDMSERTLSFSINGIKMKTVFRDLADKVYPAVSLSSFGMLRIKN</sequence>
<evidence type="ECO:0000259" key="2">
    <source>
        <dbReference type="PROSITE" id="PS50188"/>
    </source>
</evidence>
<dbReference type="PANTHER" id="PTHR24410:SF23">
    <property type="entry name" value="BTB DOMAIN-CONTAINING PROTEIN-RELATED"/>
    <property type="match status" value="1"/>
</dbReference>
<name>A0A9N9ACI2_9GLOM</name>
<dbReference type="InterPro" id="IPR003877">
    <property type="entry name" value="SPRY_dom"/>
</dbReference>
<dbReference type="EMBL" id="CAJVPL010000726">
    <property type="protein sequence ID" value="CAG8524655.1"/>
    <property type="molecule type" value="Genomic_DNA"/>
</dbReference>
<dbReference type="InterPro" id="IPR001870">
    <property type="entry name" value="B30.2/SPRY"/>
</dbReference>
<dbReference type="Pfam" id="PF00622">
    <property type="entry name" value="SPRY"/>
    <property type="match status" value="1"/>
</dbReference>
<dbReference type="InterPro" id="IPR011333">
    <property type="entry name" value="SKP1/BTB/POZ_sf"/>
</dbReference>
<dbReference type="InterPro" id="IPR013320">
    <property type="entry name" value="ConA-like_dom_sf"/>
</dbReference>
<dbReference type="PANTHER" id="PTHR24410">
    <property type="entry name" value="HL07962P-RELATED"/>
    <property type="match status" value="1"/>
</dbReference>
<dbReference type="Proteomes" id="UP000789831">
    <property type="component" value="Unassembled WGS sequence"/>
</dbReference>
<dbReference type="Pfam" id="PF00651">
    <property type="entry name" value="BTB"/>
    <property type="match status" value="1"/>
</dbReference>
<evidence type="ECO:0000313" key="4">
    <source>
        <dbReference type="Proteomes" id="UP000789831"/>
    </source>
</evidence>
<gene>
    <name evidence="3" type="ORF">AGERDE_LOCUS5415</name>
</gene>
<dbReference type="SUPFAM" id="SSF54695">
    <property type="entry name" value="POZ domain"/>
    <property type="match status" value="1"/>
</dbReference>
<organism evidence="3 4">
    <name type="scientific">Ambispora gerdemannii</name>
    <dbReference type="NCBI Taxonomy" id="144530"/>
    <lineage>
        <taxon>Eukaryota</taxon>
        <taxon>Fungi</taxon>
        <taxon>Fungi incertae sedis</taxon>
        <taxon>Mucoromycota</taxon>
        <taxon>Glomeromycotina</taxon>
        <taxon>Glomeromycetes</taxon>
        <taxon>Archaeosporales</taxon>
        <taxon>Ambisporaceae</taxon>
        <taxon>Ambispora</taxon>
    </lineage>
</organism>
<dbReference type="SMART" id="SM00449">
    <property type="entry name" value="SPRY"/>
    <property type="match status" value="1"/>
</dbReference>
<dbReference type="AlphaFoldDB" id="A0A9N9ACI2"/>
<dbReference type="SMART" id="SM00225">
    <property type="entry name" value="BTB"/>
    <property type="match status" value="1"/>
</dbReference>
<reference evidence="3" key="1">
    <citation type="submission" date="2021-06" db="EMBL/GenBank/DDBJ databases">
        <authorList>
            <person name="Kallberg Y."/>
            <person name="Tangrot J."/>
            <person name="Rosling A."/>
        </authorList>
    </citation>
    <scope>NUCLEOTIDE SEQUENCE</scope>
    <source>
        <strain evidence="3">MT106</strain>
    </source>
</reference>
<dbReference type="InterPro" id="IPR043136">
    <property type="entry name" value="B30.2/SPRY_sf"/>
</dbReference>
<feature type="domain" description="BTB" evidence="1">
    <location>
        <begin position="21"/>
        <end position="94"/>
    </location>
</feature>
<dbReference type="InterPro" id="IPR000210">
    <property type="entry name" value="BTB/POZ_dom"/>
</dbReference>
<keyword evidence="4" id="KW-1185">Reference proteome</keyword>
<dbReference type="PROSITE" id="PS50097">
    <property type="entry name" value="BTB"/>
    <property type="match status" value="1"/>
</dbReference>
<comment type="caution">
    <text evidence="3">The sequence shown here is derived from an EMBL/GenBank/DDBJ whole genome shotgun (WGS) entry which is preliminary data.</text>
</comment>
<dbReference type="Gene3D" id="2.60.120.920">
    <property type="match status" value="1"/>
</dbReference>
<dbReference type="OrthoDB" id="6359816at2759"/>